<keyword evidence="1 6" id="KW-0732">Signal</keyword>
<feature type="region of interest" description="Disordered" evidence="4">
    <location>
        <begin position="1523"/>
        <end position="1542"/>
    </location>
</feature>
<keyword evidence="3" id="KW-1015">Disulfide bond</keyword>
<protein>
    <recommendedName>
        <fullName evidence="9">Pherophorin domain-containing protein</fullName>
    </recommendedName>
</protein>
<feature type="compositionally biased region" description="Pro residues" evidence="4">
    <location>
        <begin position="832"/>
        <end position="1176"/>
    </location>
</feature>
<feature type="signal peptide" evidence="6">
    <location>
        <begin position="1"/>
        <end position="32"/>
    </location>
</feature>
<keyword evidence="5" id="KW-1133">Transmembrane helix</keyword>
<dbReference type="InterPro" id="IPR011936">
    <property type="entry name" value="Myxo_disulph_rpt"/>
</dbReference>
<name>A0A2K3DDN3_CHLRE</name>
<keyword evidence="8" id="KW-1185">Reference proteome</keyword>
<feature type="compositionally biased region" description="Pro residues" evidence="4">
    <location>
        <begin position="1526"/>
        <end position="1538"/>
    </location>
</feature>
<evidence type="ECO:0000256" key="5">
    <source>
        <dbReference type="SAM" id="Phobius"/>
    </source>
</evidence>
<feature type="transmembrane region" description="Helical" evidence="5">
    <location>
        <begin position="1990"/>
        <end position="2016"/>
    </location>
</feature>
<evidence type="ECO:0000256" key="1">
    <source>
        <dbReference type="ARBA" id="ARBA00022729"/>
    </source>
</evidence>
<keyword evidence="5" id="KW-0472">Membrane</keyword>
<evidence type="ECO:0000256" key="2">
    <source>
        <dbReference type="ARBA" id="ARBA00022737"/>
    </source>
</evidence>
<evidence type="ECO:0000256" key="6">
    <source>
        <dbReference type="SAM" id="SignalP"/>
    </source>
</evidence>
<dbReference type="KEGG" id="cre:CHLRE_09g389050v5"/>
<dbReference type="PANTHER" id="PTHR24216">
    <property type="entry name" value="PAXILLIN-RELATED"/>
    <property type="match status" value="1"/>
</dbReference>
<sequence>MAWRARCTRIPACAVVVLFVATTVWVTNGVLAAPDDERRDNHADSAMMSHRVGRGLAQDSSFVFKPPSPAPTPPSPPSPPPAPPSPVPPSPPPPSPQPPSPKPPSPPPPPSPSPPSPRPPLPPSPSPPSPRPPLPPSPEPPSPKPPSPPPPSPKPPSPPPPSPNPPSPPRPPGLPLPPSPPPSPPLPPRPPPSPPRPPPNPPSPRPPSPSPPSPRPPSPKPPSPPSPRPPSPSPPSPKPPTPPTPPVPPSPKPPVPPAPPPPPAPPRPPRPPSPPSPPPSPSPPRPPPGPPRPSANARSGDGKGGFVFFSTDDADDNGHCEGLGCGRLYANVFTLAVELAPADARGILAVGDFSYGTPAKSSLESWVTAAQYPIELIDVVRTPAQLLAANLTSYKVLYVPSNIYNTAGGVDVDLNDALISIKDTIKNFVNVRMGSLVVLAQAGFGIYDNSLAYGFLPVPLNFTALDFFDVEVTPDMLEISPETNGDNSDHSFWHGYWTDPIDWNGLRVLAYQARMCPVAYGALQKCRASVLCNRNTILTAENCENGIDDDLDGLIDKNDPDCWRCGDGVVDPDEECDDRNVLNGDGCSSTCKFQDLPPPSAQPSPPPAPPKNSDAIDYCVRSGSPSCANCGGKCVTIDNFANDGTICKLPEYLGGAVPNNEVCMNDKNFVAFKTLIVYSSVDPTLIVGSATLFRTPDGTLHVTVQMDCPYFIWSSAGDVNMQDNNNVVLLSYPDPTNPTTGDLQYTRVPLTRKYATGDETYACYTFSTDINFLAPSGQQAGCYAIDIDAKAVSIRSTKASNSVTSANCTYQPEKIGQTDTFTTKTMFVSEDPAPPSPPPSPLPPSPPPPWPPRRPPPSPVPPSPPPPSPSPPSPSPPPSPLPPSPSPNPPSPAPPKPPSPGPPLPPSPRPPSPVPPSPSPPPSPMPPVPPSPVPPSPMPPVPPSPAPPSPSPPPSPAPPVPPSPVPPSPAPSPVPPSPPPPLPPSPTPPSPPLPPSPPDFPIPPSPSPPPLPPSPEPPSPQPPVPPSPEPPSPQPPVPPSPEPPSPPPSPLPPSPPPSPEPPSPEPGLPPPSPEPPSPEPSPPPPSPEPPSPSPDPPSPAPSPDPPSPLPPSPSPPPPSPSPPDPPSPPSPFPPGWPADPPSPPSPPPSSPPLLPPPPSPAPPRPPSPPPPSPLPPAPPSVPNCNCARMQPPAADGSCPSSPRPYVKVTFKAGDRYDESLAGISICVPTLGFDNATNIYKVAFCWNTQCSIMAPLRAASAPVRAFLTADAGPATAPANHLSGAAVVLTTLSPVCANATNTLALLGGVGTYGWGAANRLLSIPEPGVASVDVDVKIADIGTCDDDWVVAAIVVVTTAVATTPPLPPAACPCWQRTLNGTCPGIKVPILLETQDNWDNRGMSVMQCIDPANFDIYTGRMAYSYCWRYACLPDVFSTRPFKATCKDLERWNIAKMQGNFTLFMQRTEGVRMTVTGKPKDAALPNVVYDASDDGTVVTLPPGGVGNFTFEYIIPPGFDDLSAAVVMETGPRPPPPPSPPGPPGSSCACPLRPLETVGGSATTCNSTFATIKMEVVNDTSVQPEYRCTSWPNYDLLLQDMAWSYCWRYDCLRTDFWGKAYTATIEQVTKHNIAQMTPARYQLIHFVAPYGMTITTTFYFADAAMAPAACNSTVGSPVVSGRVQEVTLMPLSNLTIQFYIPAVWGIDGMAAAVVLRHIDGTDIPLPPAPPSPPPAPPAPPPLPATEASVLVTTDFLVLASVPVAALTSGSSNVVQSGYFVTLPIKFYDFLDMPDCGDASRAAMQTKVAAAFGIANASSVTVSCRFAAPASDQPILRRLMRALADGLHRVLQAATGGNAAPATEKVVVTAGVSTAVDYSKALSAGCTKLDSIVSGDSACDTAGVATYPRVSITTSLPATAAAAGTGSLCAALTTSNAAFIQSAAAVRSTAVVSNGCTAVYQAGKAATPSGSGDGSSPSGGNAPAPTPSASGGSNGGLGTGAVVGIVVGAIGGVILVALVAVVVRNRMVTRRSNLLFVRADGRVAAAGGAETSAAASRNWATLGGRKPWRTYSMQEQEAQARSGSAPIAGVTRY</sequence>
<evidence type="ECO:0008006" key="9">
    <source>
        <dbReference type="Google" id="ProtNLM"/>
    </source>
</evidence>
<feature type="compositionally biased region" description="Low complexity" evidence="4">
    <location>
        <begin position="1959"/>
        <end position="1984"/>
    </location>
</feature>
<dbReference type="PaxDb" id="3055-EDP02543"/>
<dbReference type="Gramene" id="PNW78634">
    <property type="protein sequence ID" value="PNW78634"/>
    <property type="gene ID" value="CHLRE_09g389050v5"/>
</dbReference>
<dbReference type="EMBL" id="CM008970">
    <property type="protein sequence ID" value="PNW78634.1"/>
    <property type="molecule type" value="Genomic_DNA"/>
</dbReference>
<keyword evidence="5" id="KW-0812">Transmembrane</keyword>
<evidence type="ECO:0000256" key="3">
    <source>
        <dbReference type="ARBA" id="ARBA00023157"/>
    </source>
</evidence>
<dbReference type="InParanoid" id="A0A2K3DDN3"/>
<evidence type="ECO:0000313" key="8">
    <source>
        <dbReference type="Proteomes" id="UP000006906"/>
    </source>
</evidence>
<feature type="region of interest" description="Disordered" evidence="4">
    <location>
        <begin position="1718"/>
        <end position="1737"/>
    </location>
</feature>
<accession>A0A2K3DDN3</accession>
<dbReference type="OrthoDB" id="551414at2759"/>
<feature type="region of interest" description="Disordered" evidence="4">
    <location>
        <begin position="54"/>
        <end position="307"/>
    </location>
</feature>
<dbReference type="NCBIfam" id="TIGR02232">
    <property type="entry name" value="myxo_disulf_rpt"/>
    <property type="match status" value="1"/>
</dbReference>
<feature type="compositionally biased region" description="Pro residues" evidence="4">
    <location>
        <begin position="66"/>
        <end position="293"/>
    </location>
</feature>
<feature type="region of interest" description="Disordered" evidence="4">
    <location>
        <begin position="827"/>
        <end position="1176"/>
    </location>
</feature>
<reference evidence="7 8" key="1">
    <citation type="journal article" date="2007" name="Science">
        <title>The Chlamydomonas genome reveals the evolution of key animal and plant functions.</title>
        <authorList>
            <person name="Merchant S.S."/>
            <person name="Prochnik S.E."/>
            <person name="Vallon O."/>
            <person name="Harris E.H."/>
            <person name="Karpowicz S.J."/>
            <person name="Witman G.B."/>
            <person name="Terry A."/>
            <person name="Salamov A."/>
            <person name="Fritz-Laylin L.K."/>
            <person name="Marechal-Drouard L."/>
            <person name="Marshall W.F."/>
            <person name="Qu L.H."/>
            <person name="Nelson D.R."/>
            <person name="Sanderfoot A.A."/>
            <person name="Spalding M.H."/>
            <person name="Kapitonov V.V."/>
            <person name="Ren Q."/>
            <person name="Ferris P."/>
            <person name="Lindquist E."/>
            <person name="Shapiro H."/>
            <person name="Lucas S.M."/>
            <person name="Grimwood J."/>
            <person name="Schmutz J."/>
            <person name="Cardol P."/>
            <person name="Cerutti H."/>
            <person name="Chanfreau G."/>
            <person name="Chen C.L."/>
            <person name="Cognat V."/>
            <person name="Croft M.T."/>
            <person name="Dent R."/>
            <person name="Dutcher S."/>
            <person name="Fernandez E."/>
            <person name="Fukuzawa H."/>
            <person name="Gonzalez-Ballester D."/>
            <person name="Gonzalez-Halphen D."/>
            <person name="Hallmann A."/>
            <person name="Hanikenne M."/>
            <person name="Hippler M."/>
            <person name="Inwood W."/>
            <person name="Jabbari K."/>
            <person name="Kalanon M."/>
            <person name="Kuras R."/>
            <person name="Lefebvre P.A."/>
            <person name="Lemaire S.D."/>
            <person name="Lobanov A.V."/>
            <person name="Lohr M."/>
            <person name="Manuell A."/>
            <person name="Meier I."/>
            <person name="Mets L."/>
            <person name="Mittag M."/>
            <person name="Mittelmeier T."/>
            <person name="Moroney J.V."/>
            <person name="Moseley J."/>
            <person name="Napoli C."/>
            <person name="Nedelcu A.M."/>
            <person name="Niyogi K."/>
            <person name="Novoselov S.V."/>
            <person name="Paulsen I.T."/>
            <person name="Pazour G."/>
            <person name="Purton S."/>
            <person name="Ral J.P."/>
            <person name="Riano-Pachon D.M."/>
            <person name="Riekhof W."/>
            <person name="Rymarquis L."/>
            <person name="Schroda M."/>
            <person name="Stern D."/>
            <person name="Umen J."/>
            <person name="Willows R."/>
            <person name="Wilson N."/>
            <person name="Zimmer S.L."/>
            <person name="Allmer J."/>
            <person name="Balk J."/>
            <person name="Bisova K."/>
            <person name="Chen C.J."/>
            <person name="Elias M."/>
            <person name="Gendler K."/>
            <person name="Hauser C."/>
            <person name="Lamb M.R."/>
            <person name="Ledford H."/>
            <person name="Long J.C."/>
            <person name="Minagawa J."/>
            <person name="Page M.D."/>
            <person name="Pan J."/>
            <person name="Pootakham W."/>
            <person name="Roje S."/>
            <person name="Rose A."/>
            <person name="Stahlberg E."/>
            <person name="Terauchi A.M."/>
            <person name="Yang P."/>
            <person name="Ball S."/>
            <person name="Bowler C."/>
            <person name="Dieckmann C.L."/>
            <person name="Gladyshev V.N."/>
            <person name="Green P."/>
            <person name="Jorgensen R."/>
            <person name="Mayfield S."/>
            <person name="Mueller-Roeber B."/>
            <person name="Rajamani S."/>
            <person name="Sayre R.T."/>
            <person name="Brokstein P."/>
            <person name="Dubchak I."/>
            <person name="Goodstein D."/>
            <person name="Hornick L."/>
            <person name="Huang Y.W."/>
            <person name="Jhaveri J."/>
            <person name="Luo Y."/>
            <person name="Martinez D."/>
            <person name="Ngau W.C."/>
            <person name="Otillar B."/>
            <person name="Poliakov A."/>
            <person name="Porter A."/>
            <person name="Szajkowski L."/>
            <person name="Werner G."/>
            <person name="Zhou K."/>
            <person name="Grigoriev I.V."/>
            <person name="Rokhsar D.S."/>
            <person name="Grossman A.R."/>
        </authorList>
    </citation>
    <scope>NUCLEOTIDE SEQUENCE [LARGE SCALE GENOMIC DNA]</scope>
    <source>
        <strain evidence="8">CC-503</strain>
    </source>
</reference>
<dbReference type="PANTHER" id="PTHR24216:SF65">
    <property type="entry name" value="PAXILLIN-LIKE PROTEIN 1"/>
    <property type="match status" value="1"/>
</dbReference>
<gene>
    <name evidence="7" type="ORF">CHLRE_09g389050v5</name>
</gene>
<feature type="chain" id="PRO_5014363306" description="Pherophorin domain-containing protein" evidence="6">
    <location>
        <begin position="33"/>
        <end position="2086"/>
    </location>
</feature>
<evidence type="ECO:0000256" key="4">
    <source>
        <dbReference type="SAM" id="MobiDB-lite"/>
    </source>
</evidence>
<dbReference type="Proteomes" id="UP000006906">
    <property type="component" value="Chromosome 9"/>
</dbReference>
<evidence type="ECO:0000313" key="7">
    <source>
        <dbReference type="EMBL" id="PNW78634.1"/>
    </source>
</evidence>
<proteinExistence type="predicted"/>
<dbReference type="PRINTS" id="PR01217">
    <property type="entry name" value="PRICHEXTENSN"/>
</dbReference>
<feature type="region of interest" description="Disordered" evidence="4">
    <location>
        <begin position="1959"/>
        <end position="1985"/>
    </location>
</feature>
<organism evidence="7 8">
    <name type="scientific">Chlamydomonas reinhardtii</name>
    <name type="common">Chlamydomonas smithii</name>
    <dbReference type="NCBI Taxonomy" id="3055"/>
    <lineage>
        <taxon>Eukaryota</taxon>
        <taxon>Viridiplantae</taxon>
        <taxon>Chlorophyta</taxon>
        <taxon>core chlorophytes</taxon>
        <taxon>Chlorophyceae</taxon>
        <taxon>CS clade</taxon>
        <taxon>Chlamydomonadales</taxon>
        <taxon>Chlamydomonadaceae</taxon>
        <taxon>Chlamydomonas</taxon>
    </lineage>
</organism>
<dbReference type="GeneID" id="5720041"/>
<dbReference type="RefSeq" id="XP_042921027.1">
    <property type="nucleotide sequence ID" value="XM_043065496.1"/>
</dbReference>
<keyword evidence="2" id="KW-0677">Repeat</keyword>